<name>A0A1H8MG06_9BRAD</name>
<evidence type="ECO:0000313" key="3">
    <source>
        <dbReference type="Proteomes" id="UP000199615"/>
    </source>
</evidence>
<dbReference type="InterPro" id="IPR013656">
    <property type="entry name" value="PAS_4"/>
</dbReference>
<dbReference type="Proteomes" id="UP000199615">
    <property type="component" value="Unassembled WGS sequence"/>
</dbReference>
<dbReference type="CDD" id="cd00130">
    <property type="entry name" value="PAS"/>
    <property type="match status" value="1"/>
</dbReference>
<evidence type="ECO:0000259" key="1">
    <source>
        <dbReference type="Pfam" id="PF08448"/>
    </source>
</evidence>
<dbReference type="OrthoDB" id="7466251at2"/>
<sequence length="202" mass="22676">MQRFVCEQNILHFQKLLDGPTDATLRRTLLTLLSSAKRELALLNSHTSGADLSPALSRRKHTGDLESVLRQLRPSFETSAHPYMLIHPGPGLKIIDINAAFSRATFSDRRDIVGRQLFEVFPDNPAIGTADGVSNLYASLRTVVETGQPHAMIVQRYDVRNRTGNFIERYWQPINTPVHDSGERLICLLHHVEDVTAEVLAN</sequence>
<dbReference type="AlphaFoldDB" id="A0A1H8MG06"/>
<proteinExistence type="predicted"/>
<protein>
    <submittedName>
        <fullName evidence="2">PAS fold-containing protein</fullName>
    </submittedName>
</protein>
<evidence type="ECO:0000313" key="2">
    <source>
        <dbReference type="EMBL" id="SEO16249.1"/>
    </source>
</evidence>
<reference evidence="3" key="1">
    <citation type="submission" date="2016-10" db="EMBL/GenBank/DDBJ databases">
        <authorList>
            <person name="Varghese N."/>
            <person name="Submissions S."/>
        </authorList>
    </citation>
    <scope>NUCLEOTIDE SEQUENCE [LARGE SCALE GENOMIC DNA]</scope>
    <source>
        <strain evidence="3">DSM 123</strain>
    </source>
</reference>
<dbReference type="InterPro" id="IPR035965">
    <property type="entry name" value="PAS-like_dom_sf"/>
</dbReference>
<dbReference type="RefSeq" id="WP_092681486.1">
    <property type="nucleotide sequence ID" value="NZ_FODT01000001.1"/>
</dbReference>
<accession>A0A1H8MG06</accession>
<gene>
    <name evidence="2" type="ORF">SAMN05444123_101506</name>
</gene>
<dbReference type="InterPro" id="IPR000014">
    <property type="entry name" value="PAS"/>
</dbReference>
<dbReference type="SUPFAM" id="SSF55785">
    <property type="entry name" value="PYP-like sensor domain (PAS domain)"/>
    <property type="match status" value="1"/>
</dbReference>
<feature type="domain" description="PAS fold-4" evidence="1">
    <location>
        <begin position="89"/>
        <end position="198"/>
    </location>
</feature>
<organism evidence="2 3">
    <name type="scientific">Rhodopseudomonas pseudopalustris</name>
    <dbReference type="NCBI Taxonomy" id="1513892"/>
    <lineage>
        <taxon>Bacteria</taxon>
        <taxon>Pseudomonadati</taxon>
        <taxon>Pseudomonadota</taxon>
        <taxon>Alphaproteobacteria</taxon>
        <taxon>Hyphomicrobiales</taxon>
        <taxon>Nitrobacteraceae</taxon>
        <taxon>Rhodopseudomonas</taxon>
    </lineage>
</organism>
<dbReference type="EMBL" id="FODT01000001">
    <property type="protein sequence ID" value="SEO16249.1"/>
    <property type="molecule type" value="Genomic_DNA"/>
</dbReference>
<keyword evidence="3" id="KW-1185">Reference proteome</keyword>
<dbReference type="Gene3D" id="3.30.450.20">
    <property type="entry name" value="PAS domain"/>
    <property type="match status" value="1"/>
</dbReference>
<dbReference type="Pfam" id="PF08448">
    <property type="entry name" value="PAS_4"/>
    <property type="match status" value="1"/>
</dbReference>